<keyword evidence="4" id="KW-0963">Cytoplasm</keyword>
<dbReference type="InterPro" id="IPR002114">
    <property type="entry name" value="PTS_HPr_Ser_P_site"/>
</dbReference>
<comment type="function">
    <text evidence="1">General (non sugar-specific) component of the phosphoenolpyruvate-dependent sugar phosphotransferase system (sugar PTS). This major carbohydrate active-transport system catalyzes the phosphorylation of incoming sugar substrates concomitantly with their translocation across the cell membrane. The phosphoryl group from phosphoenolpyruvate (PEP) is transferred to the phosphoryl carrier protein HPr by enzyme I. Phospho-HPr then transfers it to the PTS EIIA domain.</text>
</comment>
<name>A0A096DJX7_9FIRM</name>
<evidence type="ECO:0000256" key="2">
    <source>
        <dbReference type="ARBA" id="ARBA00004496"/>
    </source>
</evidence>
<accession>A0A096DJX7</accession>
<dbReference type="PANTHER" id="PTHR33705">
    <property type="entry name" value="PHOSPHOCARRIER PROTEIN HPR"/>
    <property type="match status" value="1"/>
</dbReference>
<evidence type="ECO:0000256" key="1">
    <source>
        <dbReference type="ARBA" id="ARBA00003681"/>
    </source>
</evidence>
<dbReference type="Gene3D" id="3.30.1340.10">
    <property type="entry name" value="HPr-like"/>
    <property type="match status" value="1"/>
</dbReference>
<dbReference type="GO" id="GO:0009401">
    <property type="term" value="P:phosphoenolpyruvate-dependent sugar phosphotransferase system"/>
    <property type="evidence" value="ECO:0007669"/>
    <property type="project" value="UniProtKB-KW"/>
</dbReference>
<sequence>MQKVQVELKNETGLHARPASIFVKEATKYTSDIKIMKDDKKYSAKSIMGILSLGAGKGDKLTIIADGEDEKQAVEALKALVENNFEK</sequence>
<dbReference type="Proteomes" id="UP000029622">
    <property type="component" value="Unassembled WGS sequence"/>
</dbReference>
<dbReference type="NCBIfam" id="TIGR01003">
    <property type="entry name" value="PTS_HPr_family"/>
    <property type="match status" value="1"/>
</dbReference>
<dbReference type="PRINTS" id="PR00107">
    <property type="entry name" value="PHOSPHOCPHPR"/>
</dbReference>
<dbReference type="GO" id="GO:0005737">
    <property type="term" value="C:cytoplasm"/>
    <property type="evidence" value="ECO:0007669"/>
    <property type="project" value="UniProtKB-SubCell"/>
</dbReference>
<dbReference type="CDD" id="cd00367">
    <property type="entry name" value="PTS-HPr_like"/>
    <property type="match status" value="1"/>
</dbReference>
<evidence type="ECO:0000313" key="8">
    <source>
        <dbReference type="Proteomes" id="UP000029622"/>
    </source>
</evidence>
<keyword evidence="5" id="KW-0598">Phosphotransferase system</keyword>
<dbReference type="PROSITE" id="PS51350">
    <property type="entry name" value="PTS_HPR_DOM"/>
    <property type="match status" value="1"/>
</dbReference>
<organism evidence="7 8">
    <name type="scientific">Caloranaerobacter azorensis H53214</name>
    <dbReference type="NCBI Taxonomy" id="1156417"/>
    <lineage>
        <taxon>Bacteria</taxon>
        <taxon>Bacillati</taxon>
        <taxon>Bacillota</taxon>
        <taxon>Tissierellia</taxon>
        <taxon>Tissierellales</taxon>
        <taxon>Thermohalobacteraceae</taxon>
        <taxon>Caloranaerobacter</taxon>
    </lineage>
</organism>
<dbReference type="PROSITE" id="PS00369">
    <property type="entry name" value="PTS_HPR_HIS"/>
    <property type="match status" value="1"/>
</dbReference>
<dbReference type="EMBL" id="AZTB01000084">
    <property type="protein sequence ID" value="KGG79551.1"/>
    <property type="molecule type" value="Genomic_DNA"/>
</dbReference>
<evidence type="ECO:0000313" key="7">
    <source>
        <dbReference type="EMBL" id="KGG79551.1"/>
    </source>
</evidence>
<dbReference type="InterPro" id="IPR000032">
    <property type="entry name" value="HPr-like"/>
</dbReference>
<comment type="subcellular location">
    <subcellularLocation>
        <location evidence="2">Cytoplasm</location>
    </subcellularLocation>
</comment>
<dbReference type="RefSeq" id="WP_035164902.1">
    <property type="nucleotide sequence ID" value="NZ_AZTB01000084.1"/>
</dbReference>
<dbReference type="SUPFAM" id="SSF55594">
    <property type="entry name" value="HPr-like"/>
    <property type="match status" value="1"/>
</dbReference>
<dbReference type="AlphaFoldDB" id="A0A096DJX7"/>
<evidence type="ECO:0000256" key="3">
    <source>
        <dbReference type="ARBA" id="ARBA00020422"/>
    </source>
</evidence>
<comment type="caution">
    <text evidence="7">The sequence shown here is derived from an EMBL/GenBank/DDBJ whole genome shotgun (WGS) entry which is preliminary data.</text>
</comment>
<dbReference type="InterPro" id="IPR035895">
    <property type="entry name" value="HPr-like_sf"/>
</dbReference>
<evidence type="ECO:0000256" key="4">
    <source>
        <dbReference type="ARBA" id="ARBA00022490"/>
    </source>
</evidence>
<dbReference type="STRING" id="1156417.Y919_11370"/>
<evidence type="ECO:0000256" key="5">
    <source>
        <dbReference type="ARBA" id="ARBA00022683"/>
    </source>
</evidence>
<dbReference type="InterPro" id="IPR001020">
    <property type="entry name" value="PTS_HPr_His_P_site"/>
</dbReference>
<reference evidence="7 8" key="1">
    <citation type="submission" date="2013-12" db="EMBL/GenBank/DDBJ databases">
        <title>Draft genome sequence of Caloranaerobacter sp. H53214.</title>
        <authorList>
            <person name="Jiang L.J."/>
            <person name="Shao Z.Z."/>
            <person name="Long M.N."/>
        </authorList>
    </citation>
    <scope>NUCLEOTIDE SEQUENCE [LARGE SCALE GENOMIC DNA]</scope>
    <source>
        <strain evidence="7 8">H53214</strain>
    </source>
</reference>
<gene>
    <name evidence="7" type="ORF">Y919_11370</name>
</gene>
<feature type="domain" description="HPr" evidence="6">
    <location>
        <begin position="1"/>
        <end position="87"/>
    </location>
</feature>
<dbReference type="InterPro" id="IPR050399">
    <property type="entry name" value="HPr"/>
</dbReference>
<protein>
    <recommendedName>
        <fullName evidence="3">Phosphocarrier protein HPr</fullName>
    </recommendedName>
</protein>
<dbReference type="PROSITE" id="PS00589">
    <property type="entry name" value="PTS_HPR_SER"/>
    <property type="match status" value="1"/>
</dbReference>
<proteinExistence type="predicted"/>
<evidence type="ECO:0000259" key="6">
    <source>
        <dbReference type="PROSITE" id="PS51350"/>
    </source>
</evidence>
<dbReference type="Pfam" id="PF00381">
    <property type="entry name" value="PTS-HPr"/>
    <property type="match status" value="1"/>
</dbReference>
<dbReference type="PANTHER" id="PTHR33705:SF2">
    <property type="entry name" value="PHOSPHOCARRIER PROTEIN NPR"/>
    <property type="match status" value="1"/>
</dbReference>